<dbReference type="EMBL" id="GL379976">
    <property type="protein sequence ID" value="EGT39905.1"/>
    <property type="molecule type" value="Genomic_DNA"/>
</dbReference>
<gene>
    <name evidence="2" type="ORF">CAEBREN_02196</name>
</gene>
<dbReference type="HOGENOM" id="CLU_2415229_0_0_1"/>
<dbReference type="Proteomes" id="UP000008068">
    <property type="component" value="Unassembled WGS sequence"/>
</dbReference>
<protein>
    <submittedName>
        <fullName evidence="2">Uncharacterized protein</fullName>
    </submittedName>
</protein>
<proteinExistence type="predicted"/>
<feature type="signal peptide" evidence="1">
    <location>
        <begin position="1"/>
        <end position="19"/>
    </location>
</feature>
<accession>G0NY49</accession>
<evidence type="ECO:0000256" key="1">
    <source>
        <dbReference type="SAM" id="SignalP"/>
    </source>
</evidence>
<keyword evidence="3" id="KW-1185">Reference proteome</keyword>
<reference evidence="3" key="1">
    <citation type="submission" date="2011-07" db="EMBL/GenBank/DDBJ databases">
        <authorList>
            <consortium name="Caenorhabditis brenneri Sequencing and Analysis Consortium"/>
            <person name="Wilson R.K."/>
        </authorList>
    </citation>
    <scope>NUCLEOTIDE SEQUENCE [LARGE SCALE GENOMIC DNA]</scope>
    <source>
        <strain evidence="3">PB2801</strain>
    </source>
</reference>
<organism evidence="3">
    <name type="scientific">Caenorhabditis brenneri</name>
    <name type="common">Nematode worm</name>
    <dbReference type="NCBI Taxonomy" id="135651"/>
    <lineage>
        <taxon>Eukaryota</taxon>
        <taxon>Metazoa</taxon>
        <taxon>Ecdysozoa</taxon>
        <taxon>Nematoda</taxon>
        <taxon>Chromadorea</taxon>
        <taxon>Rhabditida</taxon>
        <taxon>Rhabditina</taxon>
        <taxon>Rhabditomorpha</taxon>
        <taxon>Rhabditoidea</taxon>
        <taxon>Rhabditidae</taxon>
        <taxon>Peloderinae</taxon>
        <taxon>Caenorhabditis</taxon>
    </lineage>
</organism>
<dbReference type="AlphaFoldDB" id="G0NY49"/>
<dbReference type="InParanoid" id="G0NY49"/>
<feature type="chain" id="PRO_5003406628" evidence="1">
    <location>
        <begin position="20"/>
        <end position="98"/>
    </location>
</feature>
<sequence length="98" mass="10009">MLSYKVVFALLVVIGMTAALPIGGGGSGSADLSGISAILHEIRDALAELQSCVSGAFTHPSLPPVTIGTSPEVTFPTLPPVEFTEDYTLPPVSISPSV</sequence>
<evidence type="ECO:0000313" key="3">
    <source>
        <dbReference type="Proteomes" id="UP000008068"/>
    </source>
</evidence>
<evidence type="ECO:0000313" key="2">
    <source>
        <dbReference type="EMBL" id="EGT39905.1"/>
    </source>
</evidence>
<keyword evidence="1" id="KW-0732">Signal</keyword>
<name>G0NY49_CAEBE</name>